<reference evidence="1" key="1">
    <citation type="submission" date="2023-04" db="EMBL/GenBank/DDBJ databases">
        <title>Draft Genome sequencing of Naganishia species isolated from polar environments using Oxford Nanopore Technology.</title>
        <authorList>
            <person name="Leo P."/>
            <person name="Venkateswaran K."/>
        </authorList>
    </citation>
    <scope>NUCLEOTIDE SEQUENCE</scope>
    <source>
        <strain evidence="1">MNA-CCFEE 5261</strain>
    </source>
</reference>
<comment type="caution">
    <text evidence="1">The sequence shown here is derived from an EMBL/GenBank/DDBJ whole genome shotgun (WGS) entry which is preliminary data.</text>
</comment>
<evidence type="ECO:0000313" key="1">
    <source>
        <dbReference type="EMBL" id="KAJ9091196.1"/>
    </source>
</evidence>
<dbReference type="EMBL" id="JASBWR010000153">
    <property type="protein sequence ID" value="KAJ9091196.1"/>
    <property type="molecule type" value="Genomic_DNA"/>
</dbReference>
<sequence>MAVSDNEKPSRASEGKGRKEAPSTISGLITLPLFRGAWTETWAGSAPSTSSSIAPIPQKKYRTETLASVQSSRGSSPRSIKEDSIGGTTNDDTVKEVRQKVEDLSHDESTSDLKINEQHDTNEGQGATDSEQEAGRKRKQQERTISSQLVETDAKRTRDQEGDEVSFIILVDKAFIT</sequence>
<organism evidence="1 2">
    <name type="scientific">Naganishia cerealis</name>
    <dbReference type="NCBI Taxonomy" id="610337"/>
    <lineage>
        <taxon>Eukaryota</taxon>
        <taxon>Fungi</taxon>
        <taxon>Dikarya</taxon>
        <taxon>Basidiomycota</taxon>
        <taxon>Agaricomycotina</taxon>
        <taxon>Tremellomycetes</taxon>
        <taxon>Filobasidiales</taxon>
        <taxon>Filobasidiaceae</taxon>
        <taxon>Naganishia</taxon>
    </lineage>
</organism>
<dbReference type="Proteomes" id="UP001241377">
    <property type="component" value="Unassembled WGS sequence"/>
</dbReference>
<evidence type="ECO:0000313" key="2">
    <source>
        <dbReference type="Proteomes" id="UP001241377"/>
    </source>
</evidence>
<accession>A0ACC2UXJ5</accession>
<protein>
    <submittedName>
        <fullName evidence="1">Uncharacterized protein</fullName>
    </submittedName>
</protein>
<name>A0ACC2UXJ5_9TREE</name>
<gene>
    <name evidence="1" type="ORF">QFC19_009192</name>
</gene>
<proteinExistence type="predicted"/>
<keyword evidence="2" id="KW-1185">Reference proteome</keyword>